<dbReference type="OrthoDB" id="542013at2759"/>
<dbReference type="GeneID" id="37040948"/>
<evidence type="ECO:0000313" key="4">
    <source>
        <dbReference type="Proteomes" id="UP000245768"/>
    </source>
</evidence>
<comment type="similarity">
    <text evidence="1">Belongs to the short-chain dehydrogenases/reductases (SDR) family.</text>
</comment>
<gene>
    <name evidence="3" type="ORF">FA10DRAFT_235573</name>
</gene>
<dbReference type="InterPro" id="IPR036291">
    <property type="entry name" value="NAD(P)-bd_dom_sf"/>
</dbReference>
<keyword evidence="2" id="KW-0560">Oxidoreductase</keyword>
<dbReference type="Gene3D" id="3.40.50.720">
    <property type="entry name" value="NAD(P)-binding Rossmann-like Domain"/>
    <property type="match status" value="1"/>
</dbReference>
<dbReference type="AlphaFoldDB" id="A0A316YB37"/>
<dbReference type="SUPFAM" id="SSF51735">
    <property type="entry name" value="NAD(P)-binding Rossmann-fold domains"/>
    <property type="match status" value="1"/>
</dbReference>
<evidence type="ECO:0000313" key="3">
    <source>
        <dbReference type="EMBL" id="PWN86519.1"/>
    </source>
</evidence>
<keyword evidence="4" id="KW-1185">Reference proteome</keyword>
<dbReference type="InterPro" id="IPR002347">
    <property type="entry name" value="SDR_fam"/>
</dbReference>
<dbReference type="RefSeq" id="XP_025373717.1">
    <property type="nucleotide sequence ID" value="XM_025519032.1"/>
</dbReference>
<evidence type="ECO:0000256" key="1">
    <source>
        <dbReference type="ARBA" id="ARBA00006484"/>
    </source>
</evidence>
<dbReference type="STRING" id="215250.A0A316YB37"/>
<accession>A0A316YB37</accession>
<name>A0A316YB37_9BASI</name>
<dbReference type="GO" id="GO:0016491">
    <property type="term" value="F:oxidoreductase activity"/>
    <property type="evidence" value="ECO:0007669"/>
    <property type="project" value="UniProtKB-KW"/>
</dbReference>
<dbReference type="PANTHER" id="PTHR24320:SF152">
    <property type="entry name" value="SHORT-CHAIN DEHYDROGENASE_REDUCTASE FAMILY PROTEIN"/>
    <property type="match status" value="1"/>
</dbReference>
<dbReference type="InParanoid" id="A0A316YB37"/>
<protein>
    <submittedName>
        <fullName evidence="3">Putative short-chain dehydrogenase</fullName>
    </submittedName>
</protein>
<reference evidence="3 4" key="1">
    <citation type="journal article" date="2018" name="Mol. Biol. Evol.">
        <title>Broad Genomic Sampling Reveals a Smut Pathogenic Ancestry of the Fungal Clade Ustilaginomycotina.</title>
        <authorList>
            <person name="Kijpornyongpan T."/>
            <person name="Mondo S.J."/>
            <person name="Barry K."/>
            <person name="Sandor L."/>
            <person name="Lee J."/>
            <person name="Lipzen A."/>
            <person name="Pangilinan J."/>
            <person name="LaButti K."/>
            <person name="Hainaut M."/>
            <person name="Henrissat B."/>
            <person name="Grigoriev I.V."/>
            <person name="Spatafora J.W."/>
            <person name="Aime M.C."/>
        </authorList>
    </citation>
    <scope>NUCLEOTIDE SEQUENCE [LARGE SCALE GENOMIC DNA]</scope>
    <source>
        <strain evidence="3 4">MCA 4198</strain>
    </source>
</reference>
<proteinExistence type="inferred from homology"/>
<sequence>MTKGTVLITGANGGLGSAFVEQFQKSPYASECRGIYTVRDASKAADLQRILSRAPSSSVHEVVELDLGSLEKVREVAHEINRKVADGTWEPIRTLVLNAVFQEANNDTLVPRSRTQDGFESAFGINYLSNYLLTLMLLQSMDRDAGRIVVVSSWTHDGFDKRNDGLPRVLYSFNTKELAEGASYDEDDGWSAGMRRYGTSKLLLVLFAYEVQKRLQKDAFLSSISVVCLDPGAMGGTRVTQRSTPFIRFLTGWFMWAIQEALVYFAPNGDIRPPWKSANDLLLASFDDEYQKPGPTPVYLNGSVRAESSNESKEDAKQARLWSDSRTLAKLREGDTVLTSWQ</sequence>
<dbReference type="PANTHER" id="PTHR24320">
    <property type="entry name" value="RETINOL DEHYDROGENASE"/>
    <property type="match status" value="1"/>
</dbReference>
<dbReference type="Proteomes" id="UP000245768">
    <property type="component" value="Unassembled WGS sequence"/>
</dbReference>
<organism evidence="3 4">
    <name type="scientific">Acaromyces ingoldii</name>
    <dbReference type="NCBI Taxonomy" id="215250"/>
    <lineage>
        <taxon>Eukaryota</taxon>
        <taxon>Fungi</taxon>
        <taxon>Dikarya</taxon>
        <taxon>Basidiomycota</taxon>
        <taxon>Ustilaginomycotina</taxon>
        <taxon>Exobasidiomycetes</taxon>
        <taxon>Exobasidiales</taxon>
        <taxon>Cryptobasidiaceae</taxon>
        <taxon>Acaromyces</taxon>
    </lineage>
</organism>
<evidence type="ECO:0000256" key="2">
    <source>
        <dbReference type="ARBA" id="ARBA00023002"/>
    </source>
</evidence>
<dbReference type="EMBL" id="KZ819644">
    <property type="protein sequence ID" value="PWN86519.1"/>
    <property type="molecule type" value="Genomic_DNA"/>
</dbReference>
<dbReference type="Pfam" id="PF00106">
    <property type="entry name" value="adh_short"/>
    <property type="match status" value="1"/>
</dbReference>